<geneLocation type="plasmid" evidence="1 2">
    <name>pRUMAL01</name>
</geneLocation>
<dbReference type="PANTHER" id="PTHR38449:SF1">
    <property type="entry name" value="REGULATORY PROTEIN SSL2874-RELATED"/>
    <property type="match status" value="1"/>
</dbReference>
<evidence type="ECO:0008006" key="3">
    <source>
        <dbReference type="Google" id="ProtNLM"/>
    </source>
</evidence>
<organism evidence="1 2">
    <name type="scientific">Ruminococcus albus (strain ATCC 27210 / DSM 20455 / JCM 14654 / NCDO 2250 / 7)</name>
    <dbReference type="NCBI Taxonomy" id="697329"/>
    <lineage>
        <taxon>Bacteria</taxon>
        <taxon>Bacillati</taxon>
        <taxon>Bacillota</taxon>
        <taxon>Clostridia</taxon>
        <taxon>Eubacteriales</taxon>
        <taxon>Oscillospiraceae</taxon>
        <taxon>Ruminococcus</taxon>
    </lineage>
</organism>
<dbReference type="RefSeq" id="WP_013483345.1">
    <property type="nucleotide sequence ID" value="NC_014824.1"/>
</dbReference>
<evidence type="ECO:0000313" key="2">
    <source>
        <dbReference type="Proteomes" id="UP000006919"/>
    </source>
</evidence>
<evidence type="ECO:0000313" key="1">
    <source>
        <dbReference type="EMBL" id="ADU23795.1"/>
    </source>
</evidence>
<dbReference type="KEGG" id="ral:Rumal_3333"/>
<keyword evidence="1" id="KW-0614">Plasmid</keyword>
<proteinExistence type="predicted"/>
<dbReference type="eggNOG" id="COG2052">
    <property type="taxonomic scope" value="Bacteria"/>
</dbReference>
<dbReference type="EMBL" id="CP002404">
    <property type="protein sequence ID" value="ADU23795.1"/>
    <property type="molecule type" value="Genomic_DNA"/>
</dbReference>
<dbReference type="PANTHER" id="PTHR38449">
    <property type="entry name" value="REGULATORY PROTEIN TM_1690-RELATED"/>
    <property type="match status" value="1"/>
</dbReference>
<dbReference type="HOGENOM" id="CLU_165326_0_0_9"/>
<dbReference type="Proteomes" id="UP000006919">
    <property type="component" value="Plasmid pRUMAL01"/>
</dbReference>
<gene>
    <name evidence="1" type="ordered locus">Rumal_3333</name>
</gene>
<reference evidence="2" key="1">
    <citation type="journal article" date="2011" name="J. Bacteriol.">
        <title>Complete genome of the cellulolytic ruminal bacterium Ruminococcus albus 7.</title>
        <authorList>
            <person name="Suen G."/>
            <person name="Stevenson D.M."/>
            <person name="Bruce D.C."/>
            <person name="Chertkov O."/>
            <person name="Copeland A."/>
            <person name="Cheng J.F."/>
            <person name="Detter C."/>
            <person name="Detter J.C."/>
            <person name="Goodwin L.A."/>
            <person name="Han C.S."/>
            <person name="Hauser L.J."/>
            <person name="Ivanova N.N."/>
            <person name="Kyrpides N.C."/>
            <person name="Land M.L."/>
            <person name="Lapidus A."/>
            <person name="Lucas S."/>
            <person name="Ovchinnikova G."/>
            <person name="Pitluck S."/>
            <person name="Tapia R."/>
            <person name="Woyke T."/>
            <person name="Boyum J."/>
            <person name="Mead D."/>
            <person name="Weimer P.J."/>
        </authorList>
    </citation>
    <scope>NUCLEOTIDE SEQUENCE [LARGE SCALE GENOMIC DNA]</scope>
    <source>
        <strain evidence="2">ATCC 27210 / DSM 20455 / JCM 14654 / NCDO 2250 / 7</strain>
        <plasmid evidence="2">pRUMAL01</plasmid>
    </source>
</reference>
<dbReference type="Pfam" id="PF04025">
    <property type="entry name" value="RemA-like"/>
    <property type="match status" value="1"/>
</dbReference>
<protein>
    <recommendedName>
        <fullName evidence="3">DUF370 domain-containing protein</fullName>
    </recommendedName>
</protein>
<dbReference type="InterPro" id="IPR007169">
    <property type="entry name" value="RemA-like"/>
</dbReference>
<accession>E6UJE9</accession>
<sequence>MIAKISNDFIINTDEIRFILSCKSNSAKEIASNAKKNNTLINATKGKATKSIIVLKNNEVISSDYNPDTLFNKFSMTVNSNINDK</sequence>
<dbReference type="AlphaFoldDB" id="E6UJE9"/>
<name>E6UJE9_RUMA7</name>